<protein>
    <recommendedName>
        <fullName evidence="2">DNA-directed RNA polymerase</fullName>
        <ecNumber evidence="2">2.7.7.6</ecNumber>
    </recommendedName>
</protein>
<dbReference type="InterPro" id="IPR002092">
    <property type="entry name" value="DNA-dir_Rpol_phage-type"/>
</dbReference>
<dbReference type="InterPro" id="IPR046950">
    <property type="entry name" value="DNA-dir_Rpol_C_phage-type"/>
</dbReference>
<evidence type="ECO:0000259" key="9">
    <source>
        <dbReference type="SMART" id="SM01311"/>
    </source>
</evidence>
<evidence type="ECO:0000256" key="5">
    <source>
        <dbReference type="ARBA" id="ARBA00022695"/>
    </source>
</evidence>
<evidence type="ECO:0000256" key="7">
    <source>
        <dbReference type="ARBA" id="ARBA00023314"/>
    </source>
</evidence>
<accession>A0AA48R2D7</accession>
<dbReference type="SUPFAM" id="SSF56672">
    <property type="entry name" value="DNA/RNA polymerases"/>
    <property type="match status" value="1"/>
</dbReference>
<dbReference type="InterPro" id="IPR029262">
    <property type="entry name" value="RPOL_N"/>
</dbReference>
<dbReference type="SMART" id="SM01311">
    <property type="entry name" value="RPOL_N"/>
    <property type="match status" value="1"/>
</dbReference>
<feature type="domain" description="DNA-directed RNA polymerase N-terminal" evidence="9">
    <location>
        <begin position="6"/>
        <end position="276"/>
    </location>
</feature>
<dbReference type="Gene3D" id="1.10.150.20">
    <property type="entry name" value="5' to 3' exonuclease, C-terminal subdomain"/>
    <property type="match status" value="1"/>
</dbReference>
<dbReference type="GO" id="GO:0006351">
    <property type="term" value="P:DNA-templated transcription"/>
    <property type="evidence" value="ECO:0007669"/>
    <property type="project" value="InterPro"/>
</dbReference>
<dbReference type="EC" id="2.7.7.6" evidence="2"/>
<sequence length="811" mass="90099">MMDLLAEQIRLEEEARARHREGWLDNIREALAAGRAGSVPLLQRMMVEAYPQVEAAMQELLNETARGYGAQYRTYMRELGARACASLALSMAVSGAAAEQAVLNLLKDMGKALMAEVVYLRAKAAGPVQAAYMAKVKTDVKRSRSKSANHVYNKAKASAANVGVELDILPQRALITIGKMMMKCIEPTGLLVTMRVGGNHRQRGTAHFALHEDVLATMKDWMDLPRADGLCCPPMIIPPAQIARDGRSGMWHSPGQAAMYRAISRMNHRGYRALGVDPLPIIEPCMMLSSVPYRVNPMVLEFLRTNRTGVMGLPVPPREPKLPFTIPAGVSFAQYISKFPPEMQQQMEAEAHEYKVKTRLYYNELRKFTSQMLALNGAVKEAERYAQYDRIYLPTYADTRGRIYYSSTLNPQSIDAVRALLELAEPVALGDEGLFWLKVHVANCFGYDATDFDDRAAWTDKTLPRLREACRLPEAFDSFWSEADSPISAWAAAVELIRAIDSGNPAAYPCRVVTQWDATCSGLQHLSAMLRDEVGGAAVNLIDSVGRKADIYLKTAAAAMQALEESEAQSPTKMGTWLVGIGIVRAMAKKPVMTYVYGATRHGMVDYYCLYLRENRVKLPEGKSLLECAQFIAEFMWAAIPRVVPKAAELMAWLQAIAIEAASMGEYVEFVAPSGLRVVNLYQASKEIALNNINLMGIHGIKLREYLDKPDGRKCAAAIAPNFVHAMDASHMMKVLWEMWNNGVYMVSIHDSFGVAAAHAGLLHKVIREKFVQMYEECDPIQQLASAYNREAPARGNLDIQLVKKSSKFFC</sequence>
<keyword evidence="5" id="KW-0548">Nucleotidyltransferase</keyword>
<evidence type="ECO:0000313" key="11">
    <source>
        <dbReference type="Proteomes" id="UP001259576"/>
    </source>
</evidence>
<dbReference type="PANTHER" id="PTHR10102">
    <property type="entry name" value="DNA-DIRECTED RNA POLYMERASE, MITOCHONDRIAL"/>
    <property type="match status" value="1"/>
</dbReference>
<keyword evidence="4" id="KW-0808">Transferase</keyword>
<evidence type="ECO:0000256" key="8">
    <source>
        <dbReference type="ARBA" id="ARBA00048552"/>
    </source>
</evidence>
<proteinExistence type="inferred from homology"/>
<dbReference type="EMBL" id="LC778449">
    <property type="protein sequence ID" value="BES79671.1"/>
    <property type="molecule type" value="Genomic_DNA"/>
</dbReference>
<keyword evidence="6" id="KW-0804">Transcription</keyword>
<evidence type="ECO:0000256" key="1">
    <source>
        <dbReference type="ARBA" id="ARBA00009493"/>
    </source>
</evidence>
<dbReference type="InterPro" id="IPR037159">
    <property type="entry name" value="RNA_POL_N_sf"/>
</dbReference>
<dbReference type="Gene3D" id="1.10.287.280">
    <property type="match status" value="1"/>
</dbReference>
<dbReference type="PROSITE" id="PS00489">
    <property type="entry name" value="RNA_POL_PHAGE_2"/>
    <property type="match status" value="1"/>
</dbReference>
<dbReference type="PANTHER" id="PTHR10102:SF0">
    <property type="entry name" value="DNA-DIRECTED RNA POLYMERASE, MITOCHONDRIAL"/>
    <property type="match status" value="1"/>
</dbReference>
<evidence type="ECO:0000256" key="3">
    <source>
        <dbReference type="ARBA" id="ARBA00022478"/>
    </source>
</evidence>
<comment type="similarity">
    <text evidence="1">Belongs to the phage and mitochondrial RNA polymerase family.</text>
</comment>
<dbReference type="Gene3D" id="1.10.1320.10">
    <property type="entry name" value="DNA-directed RNA polymerase, N-terminal domain"/>
    <property type="match status" value="1"/>
</dbReference>
<evidence type="ECO:0000256" key="6">
    <source>
        <dbReference type="ARBA" id="ARBA00023163"/>
    </source>
</evidence>
<evidence type="ECO:0000256" key="2">
    <source>
        <dbReference type="ARBA" id="ARBA00012418"/>
    </source>
</evidence>
<name>A0AA48R2D7_9CAUD</name>
<dbReference type="Proteomes" id="UP001259576">
    <property type="component" value="Segment"/>
</dbReference>
<keyword evidence="3" id="KW-0240">DNA-directed RNA polymerase</keyword>
<dbReference type="GO" id="GO:0000428">
    <property type="term" value="C:DNA-directed RNA polymerase complex"/>
    <property type="evidence" value="ECO:0007669"/>
    <property type="project" value="UniProtKB-KW"/>
</dbReference>
<keyword evidence="11" id="KW-1185">Reference proteome</keyword>
<comment type="catalytic activity">
    <reaction evidence="8">
        <text>RNA(n) + a ribonucleoside 5'-triphosphate = RNA(n+1) + diphosphate</text>
        <dbReference type="Rhea" id="RHEA:21248"/>
        <dbReference type="Rhea" id="RHEA-COMP:14527"/>
        <dbReference type="Rhea" id="RHEA-COMP:17342"/>
        <dbReference type="ChEBI" id="CHEBI:33019"/>
        <dbReference type="ChEBI" id="CHEBI:61557"/>
        <dbReference type="ChEBI" id="CHEBI:140395"/>
        <dbReference type="EC" id="2.7.7.6"/>
    </reaction>
</comment>
<organism evidence="10 11">
    <name type="scientific">Cronobacter phage RZ4</name>
    <dbReference type="NCBI Taxonomy" id="3074122"/>
    <lineage>
        <taxon>Viruses</taxon>
        <taxon>Duplodnaviria</taxon>
        <taxon>Heunggongvirae</taxon>
        <taxon>Uroviricota</taxon>
        <taxon>Caudoviricetes</taxon>
        <taxon>Autographivirales</taxon>
        <taxon>Autoscriptoviridae</taxon>
        <taxon>Stentvirinae</taxon>
        <taxon>Bonnellvirus</taxon>
        <taxon>Bonnellvirus RZ4</taxon>
    </lineage>
</organism>
<dbReference type="GO" id="GO:0003677">
    <property type="term" value="F:DNA binding"/>
    <property type="evidence" value="ECO:0007669"/>
    <property type="project" value="InterPro"/>
</dbReference>
<dbReference type="GO" id="GO:0019083">
    <property type="term" value="P:viral transcription"/>
    <property type="evidence" value="ECO:0007669"/>
    <property type="project" value="UniProtKB-KW"/>
</dbReference>
<evidence type="ECO:0000256" key="4">
    <source>
        <dbReference type="ARBA" id="ARBA00022679"/>
    </source>
</evidence>
<keyword evidence="7" id="KW-1195">Viral transcription</keyword>
<dbReference type="Pfam" id="PF00940">
    <property type="entry name" value="RNA_pol"/>
    <property type="match status" value="1"/>
</dbReference>
<dbReference type="InterPro" id="IPR043502">
    <property type="entry name" value="DNA/RNA_pol_sf"/>
</dbReference>
<evidence type="ECO:0000313" key="10">
    <source>
        <dbReference type="EMBL" id="BES79671.1"/>
    </source>
</evidence>
<reference evidence="10" key="1">
    <citation type="submission" date="2023-09" db="EMBL/GenBank/DDBJ databases">
        <title>Analysis of Cronobacter sakazakii RZ4 phage.</title>
        <authorList>
            <person name="Zhang L."/>
            <person name="Hui L."/>
            <person name="Soleimani-Delfan A."/>
        </authorList>
    </citation>
    <scope>NUCLEOTIDE SEQUENCE</scope>
    <source>
        <strain evidence="10">RZ4</strain>
    </source>
</reference>
<dbReference type="GO" id="GO:0003899">
    <property type="term" value="F:DNA-directed RNA polymerase activity"/>
    <property type="evidence" value="ECO:0007669"/>
    <property type="project" value="UniProtKB-EC"/>
</dbReference>